<keyword evidence="1 5" id="KW-0645">Protease</keyword>
<protein>
    <submittedName>
        <fullName evidence="5">ATP-dependent protease ClpP protease subunit</fullName>
    </submittedName>
</protein>
<dbReference type="PANTHER" id="PTHR10381">
    <property type="entry name" value="ATP-DEPENDENT CLP PROTEASE PROTEOLYTIC SUBUNIT"/>
    <property type="match status" value="1"/>
</dbReference>
<name>A0A562NQ46_9RHOB</name>
<dbReference type="Proteomes" id="UP000316225">
    <property type="component" value="Unassembled WGS sequence"/>
</dbReference>
<evidence type="ECO:0000256" key="4">
    <source>
        <dbReference type="SAM" id="MobiDB-lite"/>
    </source>
</evidence>
<evidence type="ECO:0000313" key="6">
    <source>
        <dbReference type="Proteomes" id="UP000316225"/>
    </source>
</evidence>
<dbReference type="InterPro" id="IPR029045">
    <property type="entry name" value="ClpP/crotonase-like_dom_sf"/>
</dbReference>
<dbReference type="RefSeq" id="WP_145397649.1">
    <property type="nucleotide sequence ID" value="NZ_VLKU01000005.1"/>
</dbReference>
<keyword evidence="6" id="KW-1185">Reference proteome</keyword>
<dbReference type="Gene3D" id="3.90.226.10">
    <property type="entry name" value="2-enoyl-CoA Hydratase, Chain A, domain 1"/>
    <property type="match status" value="1"/>
</dbReference>
<keyword evidence="3" id="KW-0720">Serine protease</keyword>
<reference evidence="5 6" key="1">
    <citation type="journal article" date="2015" name="Stand. Genomic Sci.">
        <title>Genomic Encyclopedia of Bacterial and Archaeal Type Strains, Phase III: the genomes of soil and plant-associated and newly described type strains.</title>
        <authorList>
            <person name="Whitman W.B."/>
            <person name="Woyke T."/>
            <person name="Klenk H.P."/>
            <person name="Zhou Y."/>
            <person name="Lilburn T.G."/>
            <person name="Beck B.J."/>
            <person name="De Vos P."/>
            <person name="Vandamme P."/>
            <person name="Eisen J.A."/>
            <person name="Garrity G."/>
            <person name="Hugenholtz P."/>
            <person name="Kyrpides N.C."/>
        </authorList>
    </citation>
    <scope>NUCLEOTIDE SEQUENCE [LARGE SCALE GENOMIC DNA]</scope>
    <source>
        <strain evidence="5 6">CGMCC 1.5364</strain>
    </source>
</reference>
<dbReference type="CDD" id="cd07016">
    <property type="entry name" value="S14_ClpP_1"/>
    <property type="match status" value="1"/>
</dbReference>
<dbReference type="NCBIfam" id="NF045542">
    <property type="entry name" value="Clp_rel_HeadMat"/>
    <property type="match status" value="1"/>
</dbReference>
<accession>A0A562NQ46</accession>
<feature type="region of interest" description="Disordered" evidence="4">
    <location>
        <begin position="214"/>
        <end position="285"/>
    </location>
</feature>
<keyword evidence="2" id="KW-0378">Hydrolase</keyword>
<proteinExistence type="predicted"/>
<dbReference type="GO" id="GO:0006515">
    <property type="term" value="P:protein quality control for misfolded or incompletely synthesized proteins"/>
    <property type="evidence" value="ECO:0007669"/>
    <property type="project" value="TreeGrafter"/>
</dbReference>
<dbReference type="EMBL" id="VLKU01000005">
    <property type="protein sequence ID" value="TWI34308.1"/>
    <property type="molecule type" value="Genomic_DNA"/>
</dbReference>
<dbReference type="Pfam" id="PF25209">
    <property type="entry name" value="Phage_capsid_4"/>
    <property type="match status" value="1"/>
</dbReference>
<dbReference type="OrthoDB" id="9806592at2"/>
<dbReference type="GO" id="GO:0051117">
    <property type="term" value="F:ATPase binding"/>
    <property type="evidence" value="ECO:0007669"/>
    <property type="project" value="TreeGrafter"/>
</dbReference>
<sequence length="699" mass="75511">MNEIVLTGTVGSSFWEEEYFTAKSVREQIAGLKGPLTVRLNSGGGIATEGQAIHNALKNHDGEVTIVIDGIAASAASLIAMAGDHIVMPAGAVMMIHDPARWCTEGRGTEDDHLKEAQALGVLANAYAGVYAARAGIGTEEAREIMRAETYFDGPAAVAAGFATTTDESADAAAAALFDYRLYPKAPKGLREVGNQLGQRASMSMIWSMMVGASNPKPKEKAMSRKSQRTAAQVEGDDEDQMEQDDPITSEEEDQTDLEDDLEDEVDLEEGEEIDPEAEEEDADLEEDDAAQAQANALGIRRFCASRKIGRDMEANWISRGLSAKQAIAEFKKMKGHTMTKARPGVARTRILRDERSTRRAAMADALHAQIVGRDPATAAARPYMEMSLVEMAAATIGHRGRIRSAGDKINVFMDASHSTSDYPAIFQNALNKVLLERYSEFTPTYRAIAKQKNFRDFRPMPLVRAGDFPTLLPVGETGEIKWGTFGESGEMAVIVPYARGLTISRQMLINDDLGAINDMLSSYGETIAHFEERTFYAQALSASLSDGTAIFDASRGNLAAAGGGITAVSLSEGRAAMRKQESIDGQRLNLAPSILLVGPDMETEAEMIVAQITPTDAGAVNPFSGKLKPVVTTEIVGDEWYLLSERAPCWVYGFLDGQEAPRVRTEEPFGTQGFSMTVEHDFGFGAADFRGGFKNPGA</sequence>
<evidence type="ECO:0000256" key="2">
    <source>
        <dbReference type="ARBA" id="ARBA00022801"/>
    </source>
</evidence>
<dbReference type="PANTHER" id="PTHR10381:SF70">
    <property type="entry name" value="ATP-DEPENDENT CLP PROTEASE PROTEOLYTIC SUBUNIT"/>
    <property type="match status" value="1"/>
</dbReference>
<dbReference type="GO" id="GO:0004176">
    <property type="term" value="F:ATP-dependent peptidase activity"/>
    <property type="evidence" value="ECO:0007669"/>
    <property type="project" value="TreeGrafter"/>
</dbReference>
<evidence type="ECO:0000313" key="5">
    <source>
        <dbReference type="EMBL" id="TWI34308.1"/>
    </source>
</evidence>
<dbReference type="SUPFAM" id="SSF52096">
    <property type="entry name" value="ClpP/crotonase"/>
    <property type="match status" value="1"/>
</dbReference>
<gene>
    <name evidence="5" type="ORF">IQ24_01823</name>
</gene>
<organism evidence="5 6">
    <name type="scientific">Paracoccus sulfuroxidans</name>
    <dbReference type="NCBI Taxonomy" id="384678"/>
    <lineage>
        <taxon>Bacteria</taxon>
        <taxon>Pseudomonadati</taxon>
        <taxon>Pseudomonadota</taxon>
        <taxon>Alphaproteobacteria</taxon>
        <taxon>Rhodobacterales</taxon>
        <taxon>Paracoccaceae</taxon>
        <taxon>Paracoccus</taxon>
    </lineage>
</organism>
<evidence type="ECO:0000256" key="3">
    <source>
        <dbReference type="ARBA" id="ARBA00022825"/>
    </source>
</evidence>
<dbReference type="GO" id="GO:0004252">
    <property type="term" value="F:serine-type endopeptidase activity"/>
    <property type="evidence" value="ECO:0007669"/>
    <property type="project" value="TreeGrafter"/>
</dbReference>
<dbReference type="AlphaFoldDB" id="A0A562NQ46"/>
<comment type="caution">
    <text evidence="5">The sequence shown here is derived from an EMBL/GenBank/DDBJ whole genome shotgun (WGS) entry which is preliminary data.</text>
</comment>
<dbReference type="GO" id="GO:0009368">
    <property type="term" value="C:endopeptidase Clp complex"/>
    <property type="evidence" value="ECO:0007669"/>
    <property type="project" value="TreeGrafter"/>
</dbReference>
<dbReference type="InterPro" id="IPR023562">
    <property type="entry name" value="ClpP/TepA"/>
</dbReference>
<dbReference type="Pfam" id="PF00574">
    <property type="entry name" value="CLP_protease"/>
    <property type="match status" value="1"/>
</dbReference>
<feature type="compositionally biased region" description="Acidic residues" evidence="4">
    <location>
        <begin position="235"/>
        <end position="285"/>
    </location>
</feature>
<evidence type="ECO:0000256" key="1">
    <source>
        <dbReference type="ARBA" id="ARBA00022670"/>
    </source>
</evidence>